<dbReference type="EMBL" id="BARV01029794">
    <property type="protein sequence ID" value="GAI34219.1"/>
    <property type="molecule type" value="Genomic_DNA"/>
</dbReference>
<reference evidence="1" key="1">
    <citation type="journal article" date="2014" name="Front. Microbiol.">
        <title>High frequency of phylogenetically diverse reductive dehalogenase-homologous genes in deep subseafloor sedimentary metagenomes.</title>
        <authorList>
            <person name="Kawai M."/>
            <person name="Futagami T."/>
            <person name="Toyoda A."/>
            <person name="Takaki Y."/>
            <person name="Nishi S."/>
            <person name="Hori S."/>
            <person name="Arai W."/>
            <person name="Tsubouchi T."/>
            <person name="Morono Y."/>
            <person name="Uchiyama I."/>
            <person name="Ito T."/>
            <person name="Fujiyama A."/>
            <person name="Inagaki F."/>
            <person name="Takami H."/>
        </authorList>
    </citation>
    <scope>NUCLEOTIDE SEQUENCE</scope>
    <source>
        <strain evidence="1">Expedition CK06-06</strain>
    </source>
</reference>
<name>X1PTM6_9ZZZZ</name>
<dbReference type="AlphaFoldDB" id="X1PTM6"/>
<evidence type="ECO:0000313" key="1">
    <source>
        <dbReference type="EMBL" id="GAI34219.1"/>
    </source>
</evidence>
<sequence>MPHRTHEGQAVKYFVVVRGTYNEIKQEFELDAGDILEAADRVRKKCPSHKEYSIKTAMQSIA</sequence>
<gene>
    <name evidence="1" type="ORF">S06H3_47436</name>
</gene>
<accession>X1PTM6</accession>
<comment type="caution">
    <text evidence="1">The sequence shown here is derived from an EMBL/GenBank/DDBJ whole genome shotgun (WGS) entry which is preliminary data.</text>
</comment>
<protein>
    <submittedName>
        <fullName evidence="1">Uncharacterized protein</fullName>
    </submittedName>
</protein>
<proteinExistence type="predicted"/>
<organism evidence="1">
    <name type="scientific">marine sediment metagenome</name>
    <dbReference type="NCBI Taxonomy" id="412755"/>
    <lineage>
        <taxon>unclassified sequences</taxon>
        <taxon>metagenomes</taxon>
        <taxon>ecological metagenomes</taxon>
    </lineage>
</organism>